<dbReference type="EMBL" id="MU826355">
    <property type="protein sequence ID" value="KAJ7379928.1"/>
    <property type="molecule type" value="Genomic_DNA"/>
</dbReference>
<proteinExistence type="predicted"/>
<dbReference type="AlphaFoldDB" id="A0A9W9ZG49"/>
<evidence type="ECO:0000313" key="3">
    <source>
        <dbReference type="Proteomes" id="UP001163046"/>
    </source>
</evidence>
<gene>
    <name evidence="2" type="ORF">OS493_012689</name>
</gene>
<dbReference type="Proteomes" id="UP001163046">
    <property type="component" value="Unassembled WGS sequence"/>
</dbReference>
<dbReference type="InterPro" id="IPR001870">
    <property type="entry name" value="B30.2/SPRY"/>
</dbReference>
<organism evidence="2 3">
    <name type="scientific">Desmophyllum pertusum</name>
    <dbReference type="NCBI Taxonomy" id="174260"/>
    <lineage>
        <taxon>Eukaryota</taxon>
        <taxon>Metazoa</taxon>
        <taxon>Cnidaria</taxon>
        <taxon>Anthozoa</taxon>
        <taxon>Hexacorallia</taxon>
        <taxon>Scleractinia</taxon>
        <taxon>Caryophylliina</taxon>
        <taxon>Caryophylliidae</taxon>
        <taxon>Desmophyllum</taxon>
    </lineage>
</organism>
<dbReference type="SUPFAM" id="SSF49899">
    <property type="entry name" value="Concanavalin A-like lectins/glucanases"/>
    <property type="match status" value="1"/>
</dbReference>
<comment type="caution">
    <text evidence="2">The sequence shown here is derived from an EMBL/GenBank/DDBJ whole genome shotgun (WGS) entry which is preliminary data.</text>
</comment>
<accession>A0A9W9ZG49</accession>
<dbReference type="Gene3D" id="2.60.120.920">
    <property type="match status" value="1"/>
</dbReference>
<feature type="domain" description="B30.2/SPRY" evidence="1">
    <location>
        <begin position="1"/>
        <end position="178"/>
    </location>
</feature>
<protein>
    <recommendedName>
        <fullName evidence="1">B30.2/SPRY domain-containing protein</fullName>
    </recommendedName>
</protein>
<dbReference type="InterPro" id="IPR013320">
    <property type="entry name" value="ConA-like_dom_sf"/>
</dbReference>
<dbReference type="OrthoDB" id="9049620at2759"/>
<evidence type="ECO:0000259" key="1">
    <source>
        <dbReference type="PROSITE" id="PS50188"/>
    </source>
</evidence>
<evidence type="ECO:0000313" key="2">
    <source>
        <dbReference type="EMBL" id="KAJ7379928.1"/>
    </source>
</evidence>
<dbReference type="InterPro" id="IPR043136">
    <property type="entry name" value="B30.2/SPRY_sf"/>
</dbReference>
<name>A0A9W9ZG49_9CNID</name>
<dbReference type="PROSITE" id="PS50188">
    <property type="entry name" value="B302_SPRY"/>
    <property type="match status" value="1"/>
</dbReference>
<reference evidence="2" key="1">
    <citation type="submission" date="2023-01" db="EMBL/GenBank/DDBJ databases">
        <title>Genome assembly of the deep-sea coral Lophelia pertusa.</title>
        <authorList>
            <person name="Herrera S."/>
            <person name="Cordes E."/>
        </authorList>
    </citation>
    <scope>NUCLEOTIDE SEQUENCE</scope>
    <source>
        <strain evidence="2">USNM1676648</strain>
        <tissue evidence="2">Polyp</tissue>
    </source>
</reference>
<keyword evidence="3" id="KW-1185">Reference proteome</keyword>
<sequence>MVKSSEFATRRKKDRKFKRLYEGPAREYALYSVPYSVNIISRVYGVNPAGEGTPSEELVLSTPKGVGIARKIIEDPILGEDSDSYAVQINEHPNASCSNTKNRVQIKRPSKELTHANIGVLLNLDEHFLNLYLNGKLLTDPSRPNGPTFVGLSGEFYPALSLYGTNVKLTVHTGESYDT</sequence>